<proteinExistence type="predicted"/>
<keyword evidence="1" id="KW-0812">Transmembrane</keyword>
<feature type="transmembrane region" description="Helical" evidence="1">
    <location>
        <begin position="58"/>
        <end position="78"/>
    </location>
</feature>
<dbReference type="AlphaFoldDB" id="K2F9R4"/>
<dbReference type="EMBL" id="AMFJ01000416">
    <property type="protein sequence ID" value="EKE27871.1"/>
    <property type="molecule type" value="Genomic_DNA"/>
</dbReference>
<accession>K2F9R4</accession>
<organism evidence="2">
    <name type="scientific">uncultured bacterium</name>
    <name type="common">gcode 4</name>
    <dbReference type="NCBI Taxonomy" id="1234023"/>
    <lineage>
        <taxon>Bacteria</taxon>
        <taxon>environmental samples</taxon>
    </lineage>
</organism>
<comment type="caution">
    <text evidence="2">The sequence shown here is derived from an EMBL/GenBank/DDBJ whole genome shotgun (WGS) entry which is preliminary data.</text>
</comment>
<sequence length="90" mass="10679">MESIETLLKEIENLKSRNKKVEANKAWETSYTRKLWVAILTYSVILIFFIIIKIDNPYVGAIVPTLWFILSTFSLDFLKKIWISKFYSKQ</sequence>
<name>K2F9R4_9BACT</name>
<keyword evidence="1" id="KW-1133">Transmembrane helix</keyword>
<evidence type="ECO:0008006" key="3">
    <source>
        <dbReference type="Google" id="ProtNLM"/>
    </source>
</evidence>
<gene>
    <name evidence="2" type="ORF">ACD_3C00142G0027</name>
</gene>
<evidence type="ECO:0000313" key="2">
    <source>
        <dbReference type="EMBL" id="EKE27871.1"/>
    </source>
</evidence>
<feature type="transmembrane region" description="Helical" evidence="1">
    <location>
        <begin position="35"/>
        <end position="52"/>
    </location>
</feature>
<protein>
    <recommendedName>
        <fullName evidence="3">2TM domain-containing protein</fullName>
    </recommendedName>
</protein>
<keyword evidence="1" id="KW-0472">Membrane</keyword>
<evidence type="ECO:0000256" key="1">
    <source>
        <dbReference type="SAM" id="Phobius"/>
    </source>
</evidence>
<reference evidence="2" key="1">
    <citation type="journal article" date="2012" name="Science">
        <title>Fermentation, hydrogen, and sulfur metabolism in multiple uncultivated bacterial phyla.</title>
        <authorList>
            <person name="Wrighton K.C."/>
            <person name="Thomas B.C."/>
            <person name="Sharon I."/>
            <person name="Miller C.S."/>
            <person name="Castelle C.J."/>
            <person name="VerBerkmoes N.C."/>
            <person name="Wilkins M.J."/>
            <person name="Hettich R.L."/>
            <person name="Lipton M.S."/>
            <person name="Williams K.H."/>
            <person name="Long P.E."/>
            <person name="Banfield J.F."/>
        </authorList>
    </citation>
    <scope>NUCLEOTIDE SEQUENCE [LARGE SCALE GENOMIC DNA]</scope>
</reference>